<keyword evidence="1" id="KW-1133">Transmembrane helix</keyword>
<feature type="transmembrane region" description="Helical" evidence="1">
    <location>
        <begin position="144"/>
        <end position="161"/>
    </location>
</feature>
<sequence>MARQFQYRDGVAIAQIVFFFLFLCFGVLFRIQKKMGWFGILFISTIRIVGAGCMLGTITNSSRAVWATIFVCESLGLVLLTFVLIDFLKRVNSFVQVLTQWHFRIPELICWAGLAISIADYALISKRTENAMAPGSLTKAGVGLFAALYFWAVLLFVYLAQKWKQVPRSETRSLIGFAACFPFMVVRISYTIAYVSTGEKRFSAVTGDTTTYLFMTALMEFAILTCKERSRLDLQQPIALRIFDNEPGRASVSKPHRVLDIGTGMGIRATDVRRQEPGVGSSGHLTSA</sequence>
<evidence type="ECO:0000313" key="3">
    <source>
        <dbReference type="EMBL" id="TIC99891.1"/>
    </source>
</evidence>
<dbReference type="AlphaFoldDB" id="A0A4T0W4F7"/>
<gene>
    <name evidence="3" type="ORF">CH35J_006389</name>
</gene>
<keyword evidence="1" id="KW-0812">Transmembrane</keyword>
<organism evidence="3 4">
    <name type="scientific">Colletotrichum higginsianum</name>
    <dbReference type="NCBI Taxonomy" id="80884"/>
    <lineage>
        <taxon>Eukaryota</taxon>
        <taxon>Fungi</taxon>
        <taxon>Dikarya</taxon>
        <taxon>Ascomycota</taxon>
        <taxon>Pezizomycotina</taxon>
        <taxon>Sordariomycetes</taxon>
        <taxon>Hypocreomycetidae</taxon>
        <taxon>Glomerellales</taxon>
        <taxon>Glomerellaceae</taxon>
        <taxon>Colletotrichum</taxon>
        <taxon>Colletotrichum destructivum species complex</taxon>
    </lineage>
</organism>
<feature type="transmembrane region" description="Helical" evidence="1">
    <location>
        <begin position="173"/>
        <end position="197"/>
    </location>
</feature>
<reference evidence="3 4" key="1">
    <citation type="journal article" date="2019" name="Genome Biol. Evol.">
        <title>Genomic Plasticity Mediated by Transposable Elements in the Plant Pathogenic Fungus Colletotrichum higginsianum.</title>
        <authorList>
            <person name="Tsushima A."/>
            <person name="Gan P."/>
            <person name="Kumakura N."/>
            <person name="Narusaka M."/>
            <person name="Takano Y."/>
            <person name="Narusaka Y."/>
            <person name="Shirasu K."/>
        </authorList>
    </citation>
    <scope>NUCLEOTIDE SEQUENCE [LARGE SCALE GENOMIC DNA]</scope>
    <source>
        <strain evidence="3 4">MAFF305635-RFP</strain>
    </source>
</reference>
<evidence type="ECO:0000313" key="4">
    <source>
        <dbReference type="Proteomes" id="UP000305883"/>
    </source>
</evidence>
<accession>A0A4T0W4F7</accession>
<protein>
    <recommendedName>
        <fullName evidence="2">DUF7702 domain-containing protein</fullName>
    </recommendedName>
</protein>
<name>A0A4T0W4F7_9PEZI</name>
<dbReference type="EMBL" id="MWPZ01000004">
    <property type="protein sequence ID" value="TIC99891.1"/>
    <property type="molecule type" value="Genomic_DNA"/>
</dbReference>
<feature type="domain" description="DUF7702" evidence="2">
    <location>
        <begin position="6"/>
        <end position="227"/>
    </location>
</feature>
<feature type="transmembrane region" description="Helical" evidence="1">
    <location>
        <begin position="36"/>
        <end position="58"/>
    </location>
</feature>
<dbReference type="InterPro" id="IPR056119">
    <property type="entry name" value="DUF7702"/>
</dbReference>
<proteinExistence type="predicted"/>
<feature type="transmembrane region" description="Helical" evidence="1">
    <location>
        <begin position="64"/>
        <end position="88"/>
    </location>
</feature>
<comment type="caution">
    <text evidence="3">The sequence shown here is derived from an EMBL/GenBank/DDBJ whole genome shotgun (WGS) entry which is preliminary data.</text>
</comment>
<evidence type="ECO:0000256" key="1">
    <source>
        <dbReference type="SAM" id="Phobius"/>
    </source>
</evidence>
<dbReference type="OrthoDB" id="2560628at2759"/>
<dbReference type="Proteomes" id="UP000305883">
    <property type="component" value="Unassembled WGS sequence"/>
</dbReference>
<keyword evidence="1" id="KW-0472">Membrane</keyword>
<dbReference type="PANTHER" id="PTHR42109:SF2">
    <property type="entry name" value="INTEGRAL MEMBRANE PROTEIN"/>
    <property type="match status" value="1"/>
</dbReference>
<dbReference type="PANTHER" id="PTHR42109">
    <property type="entry name" value="UNPLACED GENOMIC SCAFFOLD UM_SCAF_CONTIG_1.265, WHOLE GENOME SHOTGUN SEQUENCE"/>
    <property type="match status" value="1"/>
</dbReference>
<dbReference type="Pfam" id="PF24800">
    <property type="entry name" value="DUF7702"/>
    <property type="match status" value="1"/>
</dbReference>
<evidence type="ECO:0000259" key="2">
    <source>
        <dbReference type="Pfam" id="PF24800"/>
    </source>
</evidence>
<feature type="transmembrane region" description="Helical" evidence="1">
    <location>
        <begin position="12"/>
        <end position="29"/>
    </location>
</feature>
<feature type="transmembrane region" description="Helical" evidence="1">
    <location>
        <begin position="108"/>
        <end position="124"/>
    </location>
</feature>
<feature type="transmembrane region" description="Helical" evidence="1">
    <location>
        <begin position="209"/>
        <end position="226"/>
    </location>
</feature>